<name>A0A9P6KQ05_9PLEO</name>
<dbReference type="Proteomes" id="UP000756921">
    <property type="component" value="Unassembled WGS sequence"/>
</dbReference>
<comment type="caution">
    <text evidence="1">The sequence shown here is derived from an EMBL/GenBank/DDBJ whole genome shotgun (WGS) entry which is preliminary data.</text>
</comment>
<evidence type="ECO:0000313" key="2">
    <source>
        <dbReference type="Proteomes" id="UP000756921"/>
    </source>
</evidence>
<proteinExistence type="predicted"/>
<dbReference type="EMBL" id="WJXW01000008">
    <property type="protein sequence ID" value="KAF9734109.1"/>
    <property type="molecule type" value="Genomic_DNA"/>
</dbReference>
<accession>A0A9P6KQ05</accession>
<gene>
    <name evidence="1" type="ORF">PMIN01_08452</name>
</gene>
<dbReference type="AlphaFoldDB" id="A0A9P6KQ05"/>
<sequence length="155" mass="17476">MVRHASEPCEVDCTAPEPNYSYLGTVKRCRSDCHVPSSRTRDLSRSSRTIPFTIINAAHTKTYAQKEVGIHDASHRRKAAPPHLAQILVSHRDPPASKRPIEQIPHYIPNMFGTIQLSSARRPVPAPENVSNRKKEVKQTALQLQIGIRRRVMDV</sequence>
<protein>
    <submittedName>
        <fullName evidence="1">Uncharacterized protein</fullName>
    </submittedName>
</protein>
<evidence type="ECO:0000313" key="1">
    <source>
        <dbReference type="EMBL" id="KAF9734109.1"/>
    </source>
</evidence>
<reference evidence="1" key="1">
    <citation type="journal article" date="2020" name="Mol. Plant Microbe Interact.">
        <title>Genome Sequence of the Biocontrol Agent Coniothyrium minitans strain Conio (IMI 134523).</title>
        <authorList>
            <person name="Patel D."/>
            <person name="Shittu T.A."/>
            <person name="Baroncelli R."/>
            <person name="Muthumeenakshi S."/>
            <person name="Osborne T.H."/>
            <person name="Janganan T.K."/>
            <person name="Sreenivasaprasad S."/>
        </authorList>
    </citation>
    <scope>NUCLEOTIDE SEQUENCE</scope>
    <source>
        <strain evidence="1">Conio</strain>
    </source>
</reference>
<organism evidence="1 2">
    <name type="scientific">Paraphaeosphaeria minitans</name>
    <dbReference type="NCBI Taxonomy" id="565426"/>
    <lineage>
        <taxon>Eukaryota</taxon>
        <taxon>Fungi</taxon>
        <taxon>Dikarya</taxon>
        <taxon>Ascomycota</taxon>
        <taxon>Pezizomycotina</taxon>
        <taxon>Dothideomycetes</taxon>
        <taxon>Pleosporomycetidae</taxon>
        <taxon>Pleosporales</taxon>
        <taxon>Massarineae</taxon>
        <taxon>Didymosphaeriaceae</taxon>
        <taxon>Paraphaeosphaeria</taxon>
    </lineage>
</organism>
<keyword evidence="2" id="KW-1185">Reference proteome</keyword>